<proteinExistence type="predicted"/>
<feature type="chain" id="PRO_5037893161" description="Lipoprotein" evidence="1">
    <location>
        <begin position="19"/>
        <end position="168"/>
    </location>
</feature>
<dbReference type="PROSITE" id="PS51257">
    <property type="entry name" value="PROKAR_LIPOPROTEIN"/>
    <property type="match status" value="1"/>
</dbReference>
<feature type="signal peptide" evidence="1">
    <location>
        <begin position="1"/>
        <end position="18"/>
    </location>
</feature>
<dbReference type="AlphaFoldDB" id="A0A918N281"/>
<protein>
    <recommendedName>
        <fullName evidence="4">Lipoprotein</fullName>
    </recommendedName>
</protein>
<reference evidence="2 3" key="1">
    <citation type="journal article" date="2014" name="Int. J. Syst. Evol. Microbiol.">
        <title>Complete genome sequence of Corynebacterium casei LMG S-19264T (=DSM 44701T), isolated from a smear-ripened cheese.</title>
        <authorList>
            <consortium name="US DOE Joint Genome Institute (JGI-PGF)"/>
            <person name="Walter F."/>
            <person name="Albersmeier A."/>
            <person name="Kalinowski J."/>
            <person name="Ruckert C."/>
        </authorList>
    </citation>
    <scope>NUCLEOTIDE SEQUENCE [LARGE SCALE GENOMIC DNA]</scope>
    <source>
        <strain evidence="2 3">KCTC 12285</strain>
    </source>
</reference>
<gene>
    <name evidence="2" type="ORF">GCM10007384_16950</name>
</gene>
<evidence type="ECO:0000313" key="3">
    <source>
        <dbReference type="Proteomes" id="UP000601108"/>
    </source>
</evidence>
<dbReference type="EMBL" id="BMWS01000009">
    <property type="protein sequence ID" value="GGX16010.1"/>
    <property type="molecule type" value="Genomic_DNA"/>
</dbReference>
<evidence type="ECO:0008006" key="4">
    <source>
        <dbReference type="Google" id="ProtNLM"/>
    </source>
</evidence>
<organism evidence="2 3">
    <name type="scientific">Aquimarina muelleri</name>
    <dbReference type="NCBI Taxonomy" id="279356"/>
    <lineage>
        <taxon>Bacteria</taxon>
        <taxon>Pseudomonadati</taxon>
        <taxon>Bacteroidota</taxon>
        <taxon>Flavobacteriia</taxon>
        <taxon>Flavobacteriales</taxon>
        <taxon>Flavobacteriaceae</taxon>
        <taxon>Aquimarina</taxon>
    </lineage>
</organism>
<dbReference type="Proteomes" id="UP000601108">
    <property type="component" value="Unassembled WGS sequence"/>
</dbReference>
<dbReference type="RefSeq" id="WP_027414046.1">
    <property type="nucleotide sequence ID" value="NZ_BMWS01000009.1"/>
</dbReference>
<comment type="caution">
    <text evidence="2">The sequence shown here is derived from an EMBL/GenBank/DDBJ whole genome shotgun (WGS) entry which is preliminary data.</text>
</comment>
<accession>A0A918N281</accession>
<sequence length="168" mass="19467">MKKVILIIFSLAFTSCGAQNQAILDLKKNDLIAFSFIENGIRPIESPYEQEVYNKNSIIILKRKWANIGKDYFEKQFVFVKNLDTMKISCNCGQEKNLYFKDLEFKKGEIKIELPSNLNLEKAKDIFSDKKLNNTSAINSYNFNNKGLKDTFVDLPFNELEFLIISKN</sequence>
<keyword evidence="3" id="KW-1185">Reference proteome</keyword>
<keyword evidence="1" id="KW-0732">Signal</keyword>
<name>A0A918N281_9FLAO</name>
<evidence type="ECO:0000256" key="1">
    <source>
        <dbReference type="SAM" id="SignalP"/>
    </source>
</evidence>
<evidence type="ECO:0000313" key="2">
    <source>
        <dbReference type="EMBL" id="GGX16010.1"/>
    </source>
</evidence>